<evidence type="ECO:0000256" key="3">
    <source>
        <dbReference type="ARBA" id="ARBA00022723"/>
    </source>
</evidence>
<evidence type="ECO:0000313" key="10">
    <source>
        <dbReference type="Proteomes" id="UP000297229"/>
    </source>
</evidence>
<evidence type="ECO:0000256" key="7">
    <source>
        <dbReference type="ARBA" id="ARBA00023033"/>
    </source>
</evidence>
<keyword evidence="8" id="KW-1133">Transmembrane helix</keyword>
<dbReference type="STRING" id="278938.A0A4Z1JR52"/>
<dbReference type="SUPFAM" id="SSF48264">
    <property type="entry name" value="Cytochrome P450"/>
    <property type="match status" value="1"/>
</dbReference>
<sequence length="433" mass="49003">MSPALFDESRPMAMSPLFLGALVLVILAYFIRAILSRPQKLDFPLVGKPGSVNWHESFREGAARVERSPSADPPLYPNTPFTLPSDPPVVVLPHCTNEEVRLFPKENTSFWKEIESIFYTAHIFEWLQTSINYTTDCIKAKNTVVEWPAWTRYFVALFLPEIKKVQWHMNRAADLLRLLIDGCIRRFSEGKGLGGESGDGFEDDQGAFVIWMMKHTSPELRENPHNLVVNQLTLSFASIHTTNLASHPEFIAPLRERIEQSLTKLKKLDSLLKESQRLSPPKNKLTNTSRNLRITTAPLHLSTGHTIPKGTNVVYDSHAINLTSPNISLLHHDPSTMPKLDSPNFFSPFCFSSPRETPENKSKYQYVTTSNHACPGRFLAGVELKVVMELLRNWDFRNIGDTETKGGERPGNIVLGNLIHPNPVAQLEFKRRT</sequence>
<name>A0A4Z1JR52_9HELO</name>
<evidence type="ECO:0008006" key="11">
    <source>
        <dbReference type="Google" id="ProtNLM"/>
    </source>
</evidence>
<keyword evidence="3" id="KW-0479">Metal-binding</keyword>
<dbReference type="GO" id="GO:0005506">
    <property type="term" value="F:iron ion binding"/>
    <property type="evidence" value="ECO:0007669"/>
    <property type="project" value="InterPro"/>
</dbReference>
<dbReference type="Pfam" id="PF00067">
    <property type="entry name" value="p450"/>
    <property type="match status" value="1"/>
</dbReference>
<comment type="similarity">
    <text evidence="2">Belongs to the cytochrome P450 family.</text>
</comment>
<reference evidence="9 10" key="1">
    <citation type="submission" date="2017-12" db="EMBL/GenBank/DDBJ databases">
        <title>Comparative genomics of Botrytis spp.</title>
        <authorList>
            <person name="Valero-Jimenez C.A."/>
            <person name="Tapia P."/>
            <person name="Veloso J."/>
            <person name="Silva-Moreno E."/>
            <person name="Staats M."/>
            <person name="Valdes J.H."/>
            <person name="Van Kan J.A.L."/>
        </authorList>
    </citation>
    <scope>NUCLEOTIDE SEQUENCE [LARGE SCALE GENOMIC DNA]</scope>
    <source>
        <strain evidence="9 10">Be9601</strain>
    </source>
</reference>
<dbReference type="InterPro" id="IPR001128">
    <property type="entry name" value="Cyt_P450"/>
</dbReference>
<evidence type="ECO:0000256" key="2">
    <source>
        <dbReference type="ARBA" id="ARBA00010617"/>
    </source>
</evidence>
<protein>
    <recommendedName>
        <fullName evidence="11">Cytochrome P450</fullName>
    </recommendedName>
</protein>
<evidence type="ECO:0000313" key="9">
    <source>
        <dbReference type="EMBL" id="TGO74050.1"/>
    </source>
</evidence>
<dbReference type="PANTHER" id="PTHR46206:SF6">
    <property type="entry name" value="CYTOCHROME P450 MONOOXYGENASE AN1598-RELATED"/>
    <property type="match status" value="1"/>
</dbReference>
<dbReference type="GO" id="GO:0020037">
    <property type="term" value="F:heme binding"/>
    <property type="evidence" value="ECO:0007669"/>
    <property type="project" value="InterPro"/>
</dbReference>
<keyword evidence="8" id="KW-0812">Transmembrane</keyword>
<dbReference type="PANTHER" id="PTHR46206">
    <property type="entry name" value="CYTOCHROME P450"/>
    <property type="match status" value="1"/>
</dbReference>
<dbReference type="Proteomes" id="UP000297229">
    <property type="component" value="Unassembled WGS sequence"/>
</dbReference>
<evidence type="ECO:0000256" key="6">
    <source>
        <dbReference type="ARBA" id="ARBA00023026"/>
    </source>
</evidence>
<comment type="caution">
    <text evidence="9">The sequence shown here is derived from an EMBL/GenBank/DDBJ whole genome shotgun (WGS) entry which is preliminary data.</text>
</comment>
<organism evidence="9 10">
    <name type="scientific">Botrytis elliptica</name>
    <dbReference type="NCBI Taxonomy" id="278938"/>
    <lineage>
        <taxon>Eukaryota</taxon>
        <taxon>Fungi</taxon>
        <taxon>Dikarya</taxon>
        <taxon>Ascomycota</taxon>
        <taxon>Pezizomycotina</taxon>
        <taxon>Leotiomycetes</taxon>
        <taxon>Helotiales</taxon>
        <taxon>Sclerotiniaceae</taxon>
        <taxon>Botrytis</taxon>
    </lineage>
</organism>
<dbReference type="CDD" id="cd11041">
    <property type="entry name" value="CYP503A1-like"/>
    <property type="match status" value="1"/>
</dbReference>
<keyword evidence="8" id="KW-0472">Membrane</keyword>
<keyword evidence="7" id="KW-0503">Monooxygenase</keyword>
<evidence type="ECO:0000256" key="8">
    <source>
        <dbReference type="SAM" id="Phobius"/>
    </source>
</evidence>
<keyword evidence="6" id="KW-0843">Virulence</keyword>
<dbReference type="GO" id="GO:0004497">
    <property type="term" value="F:monooxygenase activity"/>
    <property type="evidence" value="ECO:0007669"/>
    <property type="project" value="UniProtKB-KW"/>
</dbReference>
<comment type="cofactor">
    <cofactor evidence="1">
        <name>heme</name>
        <dbReference type="ChEBI" id="CHEBI:30413"/>
    </cofactor>
</comment>
<evidence type="ECO:0000256" key="1">
    <source>
        <dbReference type="ARBA" id="ARBA00001971"/>
    </source>
</evidence>
<dbReference type="EMBL" id="PQXM01000311">
    <property type="protein sequence ID" value="TGO74050.1"/>
    <property type="molecule type" value="Genomic_DNA"/>
</dbReference>
<gene>
    <name evidence="9" type="ORF">BELL_0313g00170</name>
</gene>
<keyword evidence="10" id="KW-1185">Reference proteome</keyword>
<proteinExistence type="inferred from homology"/>
<dbReference type="Gene3D" id="1.10.630.10">
    <property type="entry name" value="Cytochrome P450"/>
    <property type="match status" value="1"/>
</dbReference>
<keyword evidence="5" id="KW-0408">Iron</keyword>
<dbReference type="GO" id="GO:0016705">
    <property type="term" value="F:oxidoreductase activity, acting on paired donors, with incorporation or reduction of molecular oxygen"/>
    <property type="evidence" value="ECO:0007669"/>
    <property type="project" value="InterPro"/>
</dbReference>
<evidence type="ECO:0000256" key="4">
    <source>
        <dbReference type="ARBA" id="ARBA00023002"/>
    </source>
</evidence>
<keyword evidence="4" id="KW-0560">Oxidoreductase</keyword>
<accession>A0A4Z1JR52</accession>
<dbReference type="InterPro" id="IPR036396">
    <property type="entry name" value="Cyt_P450_sf"/>
</dbReference>
<evidence type="ECO:0000256" key="5">
    <source>
        <dbReference type="ARBA" id="ARBA00023004"/>
    </source>
</evidence>
<dbReference type="AlphaFoldDB" id="A0A4Z1JR52"/>
<feature type="transmembrane region" description="Helical" evidence="8">
    <location>
        <begin position="12"/>
        <end position="31"/>
    </location>
</feature>